<gene>
    <name evidence="1" type="ORF">BDU57DRAFT_522883</name>
</gene>
<reference evidence="1" key="1">
    <citation type="journal article" date="2020" name="Stud. Mycol.">
        <title>101 Dothideomycetes genomes: a test case for predicting lifestyles and emergence of pathogens.</title>
        <authorList>
            <person name="Haridas S."/>
            <person name="Albert R."/>
            <person name="Binder M."/>
            <person name="Bloem J."/>
            <person name="Labutti K."/>
            <person name="Salamov A."/>
            <person name="Andreopoulos B."/>
            <person name="Baker S."/>
            <person name="Barry K."/>
            <person name="Bills G."/>
            <person name="Bluhm B."/>
            <person name="Cannon C."/>
            <person name="Castanera R."/>
            <person name="Culley D."/>
            <person name="Daum C."/>
            <person name="Ezra D."/>
            <person name="Gonzalez J."/>
            <person name="Henrissat B."/>
            <person name="Kuo A."/>
            <person name="Liang C."/>
            <person name="Lipzen A."/>
            <person name="Lutzoni F."/>
            <person name="Magnuson J."/>
            <person name="Mondo S."/>
            <person name="Nolan M."/>
            <person name="Ohm R."/>
            <person name="Pangilinan J."/>
            <person name="Park H.-J."/>
            <person name="Ramirez L."/>
            <person name="Alfaro M."/>
            <person name="Sun H."/>
            <person name="Tritt A."/>
            <person name="Yoshinaga Y."/>
            <person name="Zwiers L.-H."/>
            <person name="Turgeon B."/>
            <person name="Goodwin S."/>
            <person name="Spatafora J."/>
            <person name="Crous P."/>
            <person name="Grigoriev I."/>
        </authorList>
    </citation>
    <scope>NUCLEOTIDE SEQUENCE</scope>
    <source>
        <strain evidence="1">HMLAC05119</strain>
    </source>
</reference>
<dbReference type="AlphaFoldDB" id="A0A6A5QAK5"/>
<keyword evidence="2" id="KW-1185">Reference proteome</keyword>
<sequence>MLQMHRLRRATEVSKGFYRLPPPPISQMEPEHACLPAQTVPPSPMAVEHTLISSPPHARTRRTANCRSAAMHFLGSSG</sequence>
<evidence type="ECO:0000313" key="2">
    <source>
        <dbReference type="Proteomes" id="UP000800096"/>
    </source>
</evidence>
<accession>A0A6A5QAK5</accession>
<proteinExistence type="predicted"/>
<name>A0A6A5QAK5_AMPQU</name>
<dbReference type="Proteomes" id="UP000800096">
    <property type="component" value="Unassembled WGS sequence"/>
</dbReference>
<organism evidence="1 2">
    <name type="scientific">Ampelomyces quisqualis</name>
    <name type="common">Powdery mildew agent</name>
    <dbReference type="NCBI Taxonomy" id="50730"/>
    <lineage>
        <taxon>Eukaryota</taxon>
        <taxon>Fungi</taxon>
        <taxon>Dikarya</taxon>
        <taxon>Ascomycota</taxon>
        <taxon>Pezizomycotina</taxon>
        <taxon>Dothideomycetes</taxon>
        <taxon>Pleosporomycetidae</taxon>
        <taxon>Pleosporales</taxon>
        <taxon>Pleosporineae</taxon>
        <taxon>Phaeosphaeriaceae</taxon>
        <taxon>Ampelomyces</taxon>
    </lineage>
</organism>
<evidence type="ECO:0000313" key="1">
    <source>
        <dbReference type="EMBL" id="KAF1912535.1"/>
    </source>
</evidence>
<dbReference type="EMBL" id="ML979140">
    <property type="protein sequence ID" value="KAF1912535.1"/>
    <property type="molecule type" value="Genomic_DNA"/>
</dbReference>
<protein>
    <submittedName>
        <fullName evidence="1">Uncharacterized protein</fullName>
    </submittedName>
</protein>